<feature type="domain" description="Leucine-binding protein" evidence="3">
    <location>
        <begin position="34"/>
        <end position="354"/>
    </location>
</feature>
<accession>A0A1D7TN65</accession>
<evidence type="ECO:0000256" key="2">
    <source>
        <dbReference type="ARBA" id="ARBA00022729"/>
    </source>
</evidence>
<proteinExistence type="inferred from homology"/>
<dbReference type="Gene3D" id="3.40.50.2300">
    <property type="match status" value="2"/>
</dbReference>
<dbReference type="AlphaFoldDB" id="A0A1D7TN65"/>
<gene>
    <name evidence="4" type="ORF">SHALO_2688</name>
</gene>
<dbReference type="STRING" id="1193502.SHALO_2688"/>
<dbReference type="PANTHER" id="PTHR47235:SF1">
    <property type="entry name" value="BLR6548 PROTEIN"/>
    <property type="match status" value="1"/>
</dbReference>
<keyword evidence="2" id="KW-0732">Signal</keyword>
<evidence type="ECO:0000313" key="5">
    <source>
        <dbReference type="Proteomes" id="UP000094609"/>
    </source>
</evidence>
<evidence type="ECO:0000256" key="1">
    <source>
        <dbReference type="ARBA" id="ARBA00010062"/>
    </source>
</evidence>
<dbReference type="Proteomes" id="UP000094609">
    <property type="component" value="Chromosome"/>
</dbReference>
<dbReference type="RefSeq" id="WP_084010961.1">
    <property type="nucleotide sequence ID" value="NZ_CP017111.1"/>
</dbReference>
<dbReference type="EMBL" id="CP017111">
    <property type="protein sequence ID" value="AOO66446.1"/>
    <property type="molecule type" value="Genomic_DNA"/>
</dbReference>
<comment type="similarity">
    <text evidence="1">Belongs to the leucine-binding protein family.</text>
</comment>
<sequence>MVNKNFLITSFLALIVLVLLFSFATSYKSVEKNTIVLGASLPLTGINSHLGRDVVVGANAYFSHTNARGGVQGKKIEFIQYDDKYEPENTYSNTIKLITKDDVFALFGFVGTPTVKRVLPLITESQIPFIAPYTGASFLRTKETPNIINFRSAYTEELDALVEYLTKQKNITRFAIFYQNDDYGEEGYIALSTALGKRNLQLMAEGTYKRNTLSIRHAIHEIEAAKPEAIILVGSYKPTARFIEKVKECCPQQIIFCPISFVNADALMGELHGNGENILFSQTVPSYDDFYSKEAVEYIKNLAFYYPEEKPSLVSYESYLAAKAVVTALKAINGAITPGKFLDHLKHVPTQTLDNIPLKYHNAQLLNQVYLSNYANGKFEIIQKYEY</sequence>
<evidence type="ECO:0000313" key="4">
    <source>
        <dbReference type="EMBL" id="AOO66446.1"/>
    </source>
</evidence>
<evidence type="ECO:0000259" key="3">
    <source>
        <dbReference type="Pfam" id="PF13458"/>
    </source>
</evidence>
<dbReference type="PANTHER" id="PTHR47235">
    <property type="entry name" value="BLR6548 PROTEIN"/>
    <property type="match status" value="1"/>
</dbReference>
<dbReference type="Pfam" id="PF13458">
    <property type="entry name" value="Peripla_BP_6"/>
    <property type="match status" value="1"/>
</dbReference>
<dbReference type="CDD" id="cd19978">
    <property type="entry name" value="PBP1_ABC_ligand_binding-like"/>
    <property type="match status" value="1"/>
</dbReference>
<name>A0A1D7TN65_9BACT</name>
<dbReference type="PATRIC" id="fig|1193502.14.peg.2722"/>
<keyword evidence="5" id="KW-1185">Reference proteome</keyword>
<keyword evidence="4" id="KW-0675">Receptor</keyword>
<dbReference type="InterPro" id="IPR028082">
    <property type="entry name" value="Peripla_BP_I"/>
</dbReference>
<dbReference type="KEGG" id="shal:SHALO_2688"/>
<dbReference type="SUPFAM" id="SSF53822">
    <property type="entry name" value="Periplasmic binding protein-like I"/>
    <property type="match status" value="1"/>
</dbReference>
<reference evidence="5" key="1">
    <citation type="submission" date="2016-08" db="EMBL/GenBank/DDBJ databases">
        <title>Complete genome sequence of the organohalide-respiring Epsilonproteobacterium Sulfurospirillum halorespirans.</title>
        <authorList>
            <person name="Goris T."/>
            <person name="Zimmermann J."/>
            <person name="Schenz B."/>
            <person name="Lemos M."/>
            <person name="Hackermueller J."/>
            <person name="Diekert G."/>
        </authorList>
    </citation>
    <scope>NUCLEOTIDE SEQUENCE [LARGE SCALE GENOMIC DNA]</scope>
    <source>
        <strain>DSM 13726</strain>
        <strain evidence="5">PCE-M2</strain>
    </source>
</reference>
<protein>
    <submittedName>
        <fullName evidence="4">Putative selenocysteine binding receptor</fullName>
    </submittedName>
</protein>
<dbReference type="InterPro" id="IPR028081">
    <property type="entry name" value="Leu-bd"/>
</dbReference>
<organism evidence="4 5">
    <name type="scientific">Sulfurospirillum halorespirans DSM 13726</name>
    <dbReference type="NCBI Taxonomy" id="1193502"/>
    <lineage>
        <taxon>Bacteria</taxon>
        <taxon>Pseudomonadati</taxon>
        <taxon>Campylobacterota</taxon>
        <taxon>Epsilonproteobacteria</taxon>
        <taxon>Campylobacterales</taxon>
        <taxon>Sulfurospirillaceae</taxon>
        <taxon>Sulfurospirillum</taxon>
    </lineage>
</organism>